<evidence type="ECO:0000313" key="1">
    <source>
        <dbReference type="EMBL" id="GMH19235.1"/>
    </source>
</evidence>
<protein>
    <submittedName>
        <fullName evidence="1">Uncharacterized protein</fullName>
    </submittedName>
</protein>
<evidence type="ECO:0000313" key="2">
    <source>
        <dbReference type="Proteomes" id="UP001279734"/>
    </source>
</evidence>
<sequence>MWLLSVGVEVSKGNSSRNGCRFHFEGPWCYMLSGLSDVAHCCSSLLIRFSSLVACYLVADVDDFVPIGFPSFLVWEAGFAANALWLCHATRELLLVLSKSLGTVCPLYGCDQFIMLGQANVQVAGVVCFAILACS</sequence>
<gene>
    <name evidence="1" type="ORF">Nepgr_021076</name>
</gene>
<accession>A0AAD3SWL7</accession>
<dbReference type="Proteomes" id="UP001279734">
    <property type="component" value="Unassembled WGS sequence"/>
</dbReference>
<name>A0AAD3SWL7_NEPGR</name>
<keyword evidence="2" id="KW-1185">Reference proteome</keyword>
<proteinExistence type="predicted"/>
<comment type="caution">
    <text evidence="1">The sequence shown here is derived from an EMBL/GenBank/DDBJ whole genome shotgun (WGS) entry which is preliminary data.</text>
</comment>
<dbReference type="AlphaFoldDB" id="A0AAD3SWL7"/>
<organism evidence="1 2">
    <name type="scientific">Nepenthes gracilis</name>
    <name type="common">Slender pitcher plant</name>
    <dbReference type="NCBI Taxonomy" id="150966"/>
    <lineage>
        <taxon>Eukaryota</taxon>
        <taxon>Viridiplantae</taxon>
        <taxon>Streptophyta</taxon>
        <taxon>Embryophyta</taxon>
        <taxon>Tracheophyta</taxon>
        <taxon>Spermatophyta</taxon>
        <taxon>Magnoliopsida</taxon>
        <taxon>eudicotyledons</taxon>
        <taxon>Gunneridae</taxon>
        <taxon>Pentapetalae</taxon>
        <taxon>Caryophyllales</taxon>
        <taxon>Nepenthaceae</taxon>
        <taxon>Nepenthes</taxon>
    </lineage>
</organism>
<dbReference type="EMBL" id="BSYO01000020">
    <property type="protein sequence ID" value="GMH19235.1"/>
    <property type="molecule type" value="Genomic_DNA"/>
</dbReference>
<reference evidence="1" key="1">
    <citation type="submission" date="2023-05" db="EMBL/GenBank/DDBJ databases">
        <title>Nepenthes gracilis genome sequencing.</title>
        <authorList>
            <person name="Fukushima K."/>
        </authorList>
    </citation>
    <scope>NUCLEOTIDE SEQUENCE</scope>
    <source>
        <strain evidence="1">SING2019-196</strain>
    </source>
</reference>